<dbReference type="GO" id="GO:0005829">
    <property type="term" value="C:cytosol"/>
    <property type="evidence" value="ECO:0007669"/>
    <property type="project" value="TreeGrafter"/>
</dbReference>
<feature type="compositionally biased region" description="Low complexity" evidence="6">
    <location>
        <begin position="1"/>
        <end position="19"/>
    </location>
</feature>
<dbReference type="GO" id="GO:0045252">
    <property type="term" value="C:oxoglutarate dehydrogenase complex"/>
    <property type="evidence" value="ECO:0007669"/>
    <property type="project" value="TreeGrafter"/>
</dbReference>
<evidence type="ECO:0000256" key="6">
    <source>
        <dbReference type="SAM" id="MobiDB-lite"/>
    </source>
</evidence>
<dbReference type="Gene3D" id="3.40.50.970">
    <property type="match status" value="1"/>
</dbReference>
<evidence type="ECO:0000256" key="5">
    <source>
        <dbReference type="ARBA" id="ARBA00023052"/>
    </source>
</evidence>
<dbReference type="EC" id="1.2.4.2" evidence="3"/>
<dbReference type="SMART" id="SM00861">
    <property type="entry name" value="Transket_pyr"/>
    <property type="match status" value="1"/>
</dbReference>
<comment type="function">
    <text evidence="2">E1 component of the 2-oxoglutarate dehydrogenase (OGDH) complex which catalyzes the decarboxylation of 2-oxoglutarate, the first step in the conversion of 2-oxoglutarate to succinyl-CoA and CO(2).</text>
</comment>
<dbReference type="InterPro" id="IPR001017">
    <property type="entry name" value="DH_E1"/>
</dbReference>
<feature type="domain" description="Transketolase-like pyrimidine-binding" evidence="7">
    <location>
        <begin position="500"/>
        <end position="693"/>
    </location>
</feature>
<dbReference type="InterPro" id="IPR005475">
    <property type="entry name" value="Transketolase-like_Pyr-bd"/>
</dbReference>
<dbReference type="InterPro" id="IPR011603">
    <property type="entry name" value="2oxoglutarate_DH_E1"/>
</dbReference>
<dbReference type="InterPro" id="IPR031717">
    <property type="entry name" value="ODO-1/KGD_C"/>
</dbReference>
<dbReference type="PANTHER" id="PTHR23152:SF4">
    <property type="entry name" value="2-OXOADIPATE DEHYDROGENASE COMPLEX COMPONENT E1"/>
    <property type="match status" value="1"/>
</dbReference>
<dbReference type="GO" id="GO:0004591">
    <property type="term" value="F:oxoglutarate dehydrogenase (succinyl-transferring) activity"/>
    <property type="evidence" value="ECO:0007669"/>
    <property type="project" value="UniProtKB-EC"/>
</dbReference>
<dbReference type="AlphaFoldDB" id="A0A7W7ZPH5"/>
<reference evidence="8 9" key="1">
    <citation type="submission" date="2020-08" db="EMBL/GenBank/DDBJ databases">
        <title>Genomic Encyclopedia of Type Strains, Phase IV (KMG-V): Genome sequencing to study the core and pangenomes of soil and plant-associated prokaryotes.</title>
        <authorList>
            <person name="Whitman W."/>
        </authorList>
    </citation>
    <scope>NUCLEOTIDE SEQUENCE [LARGE SCALE GENOMIC DNA]</scope>
    <source>
        <strain evidence="8 9">X5P3</strain>
    </source>
</reference>
<name>A0A7W7ZPH5_9BACT</name>
<dbReference type="InterPro" id="IPR042179">
    <property type="entry name" value="KGD_C_sf"/>
</dbReference>
<feature type="region of interest" description="Disordered" evidence="6">
    <location>
        <begin position="1"/>
        <end position="30"/>
    </location>
</feature>
<dbReference type="Proteomes" id="UP000584867">
    <property type="component" value="Unassembled WGS sequence"/>
</dbReference>
<dbReference type="InterPro" id="IPR029061">
    <property type="entry name" value="THDP-binding"/>
</dbReference>
<accession>A0A7W7ZPH5</accession>
<comment type="caution">
    <text evidence="8">The sequence shown here is derived from an EMBL/GenBank/DDBJ whole genome shotgun (WGS) entry which is preliminary data.</text>
</comment>
<keyword evidence="5" id="KW-0786">Thiamine pyrophosphate</keyword>
<dbReference type="NCBIfam" id="TIGR00239">
    <property type="entry name" value="2oxo_dh_E1"/>
    <property type="match status" value="1"/>
</dbReference>
<feature type="compositionally biased region" description="Polar residues" evidence="6">
    <location>
        <begin position="20"/>
        <end position="30"/>
    </location>
</feature>
<dbReference type="PANTHER" id="PTHR23152">
    <property type="entry name" value="2-OXOGLUTARATE DEHYDROGENASE"/>
    <property type="match status" value="1"/>
</dbReference>
<evidence type="ECO:0000256" key="3">
    <source>
        <dbReference type="ARBA" id="ARBA00012280"/>
    </source>
</evidence>
<gene>
    <name evidence="8" type="ORF">HDF15_002131</name>
</gene>
<protein>
    <recommendedName>
        <fullName evidence="3">oxoglutarate dehydrogenase (succinyl-transferring)</fullName>
        <ecNumber evidence="3">1.2.4.2</ecNumber>
    </recommendedName>
</protein>
<dbReference type="CDD" id="cd02016">
    <property type="entry name" value="TPP_E1_OGDC_like"/>
    <property type="match status" value="1"/>
</dbReference>
<proteinExistence type="predicted"/>
<dbReference type="Pfam" id="PF16870">
    <property type="entry name" value="OxoGdeHyase_C"/>
    <property type="match status" value="1"/>
</dbReference>
<dbReference type="EMBL" id="JACHIO010000007">
    <property type="protein sequence ID" value="MBB5063786.1"/>
    <property type="molecule type" value="Genomic_DNA"/>
</dbReference>
<dbReference type="Gene3D" id="3.40.50.12470">
    <property type="match status" value="1"/>
</dbReference>
<dbReference type="NCBIfam" id="NF008907">
    <property type="entry name" value="PRK12270.1"/>
    <property type="match status" value="1"/>
</dbReference>
<dbReference type="GO" id="GO:0006099">
    <property type="term" value="P:tricarboxylic acid cycle"/>
    <property type="evidence" value="ECO:0007669"/>
    <property type="project" value="TreeGrafter"/>
</dbReference>
<evidence type="ECO:0000256" key="1">
    <source>
        <dbReference type="ARBA" id="ARBA00001964"/>
    </source>
</evidence>
<keyword evidence="4 8" id="KW-0560">Oxidoreductase</keyword>
<dbReference type="SUPFAM" id="SSF52518">
    <property type="entry name" value="Thiamin diphosphate-binding fold (THDP-binding)"/>
    <property type="match status" value="2"/>
</dbReference>
<evidence type="ECO:0000256" key="2">
    <source>
        <dbReference type="ARBA" id="ARBA00003906"/>
    </source>
</evidence>
<sequence length="839" mass="92759">MPTKTPTPSKPSTSVKTTPASNNGTAATTRETTFDIFRRWGYLQASLDPLGQYLPPEPFPTPAPDGADSEEARRYYCGSIGAEFMHIPSPEKRAWIQEQLERDLPAADTARILTGLIRADIFEQVIQQRYLGTKRFSLEGLTVLIPFLDQVFTTSADNGVTRSVFAMSHRGRLNVMVNTIGRASEEVFTKFEDVDPRSTMGGGDVKYHTGATGDFITPNGKSIHLHLASNPSHLEAADPVIMGRARAYQERIGQAGRDQVLPLIIHGDAAFAGQGIWAETLNLASLHGYNVGGTIQVIVNNLLGFTALPEESNSSRFSSDLAKRLPIPIFHVNAEDPEAVARIAVLAANYRHTFGSDVVVDLIGYRRHGHSEVDDPTVTQPRRYALIKDHPPLYKLYAEKLGVDTTAEITAVQQEFLEDQKSATHAEHKPTMHTLPEYWAPYYGGRLRVDDNPNTGLDAAEITALTKAITTAPEGFHLHPKVKKTVLDQRIEMGEGKKPFDYGTAELLAYASLLKAGTPVRLTGQDSQRGTFNQRHSVLIDIETEVRYSPLSNIAPNQGHWEVYNSMLSEAACLGYEYGFSRDFPEALTLWEAQFGDFANGAQIIIDQFIAASEAKWGLLSGLVMLLPHGYEGQGPEHSSARMERYLQLAAQDNIQIAQPSTAAQYFHLLRRQALRKWRKPLIVFTPKSMLRHPDAMSSIADLSKASFQNVLPDNEVQNPRRLLVCSGKIGHNLRVERAKRNDMSVGIVFVEQLYPWPETELKAALDQHPDATEIVWVQEEPANMGALSFVQPRLKRVAGDRPVLTVKRTASASPATGSAKAHEMEEKTLIDLALGHGL</sequence>
<evidence type="ECO:0000313" key="8">
    <source>
        <dbReference type="EMBL" id="MBB5063786.1"/>
    </source>
</evidence>
<comment type="cofactor">
    <cofactor evidence="1">
        <name>thiamine diphosphate</name>
        <dbReference type="ChEBI" id="CHEBI:58937"/>
    </cofactor>
</comment>
<dbReference type="RefSeq" id="WP_184255190.1">
    <property type="nucleotide sequence ID" value="NZ_JACHIO010000007.1"/>
</dbReference>
<dbReference type="NCBIfam" id="NF006914">
    <property type="entry name" value="PRK09404.1"/>
    <property type="match status" value="1"/>
</dbReference>
<dbReference type="Pfam" id="PF02779">
    <property type="entry name" value="Transket_pyr"/>
    <property type="match status" value="1"/>
</dbReference>
<dbReference type="Pfam" id="PF00676">
    <property type="entry name" value="E1_dh"/>
    <property type="match status" value="1"/>
</dbReference>
<evidence type="ECO:0000259" key="7">
    <source>
        <dbReference type="SMART" id="SM00861"/>
    </source>
</evidence>
<organism evidence="8 9">
    <name type="scientific">Granulicella mallensis</name>
    <dbReference type="NCBI Taxonomy" id="940614"/>
    <lineage>
        <taxon>Bacteria</taxon>
        <taxon>Pseudomonadati</taxon>
        <taxon>Acidobacteriota</taxon>
        <taxon>Terriglobia</taxon>
        <taxon>Terriglobales</taxon>
        <taxon>Acidobacteriaceae</taxon>
        <taxon>Granulicella</taxon>
    </lineage>
</organism>
<dbReference type="Gene3D" id="3.40.50.11610">
    <property type="entry name" value="Multifunctional 2-oxoglutarate metabolism enzyme, C-terminal domain"/>
    <property type="match status" value="1"/>
</dbReference>
<dbReference type="PIRSF" id="PIRSF000157">
    <property type="entry name" value="Oxoglu_dh_E1"/>
    <property type="match status" value="1"/>
</dbReference>
<evidence type="ECO:0000256" key="4">
    <source>
        <dbReference type="ARBA" id="ARBA00023002"/>
    </source>
</evidence>
<evidence type="ECO:0000313" key="9">
    <source>
        <dbReference type="Proteomes" id="UP000584867"/>
    </source>
</evidence>
<dbReference type="GO" id="GO:0030976">
    <property type="term" value="F:thiamine pyrophosphate binding"/>
    <property type="evidence" value="ECO:0007669"/>
    <property type="project" value="InterPro"/>
</dbReference>